<dbReference type="AlphaFoldDB" id="A0A843BC43"/>
<dbReference type="RefSeq" id="WP_198462167.1">
    <property type="nucleotide sequence ID" value="NZ_JABBCQ020000025.1"/>
</dbReference>
<accession>A0A843BC43</accession>
<comment type="caution">
    <text evidence="1">The sequence shown here is derived from an EMBL/GenBank/DDBJ whole genome shotgun (WGS) entry which is preliminary data.</text>
</comment>
<name>A0A843BC43_9BURK</name>
<dbReference type="Proteomes" id="UP000530032">
    <property type="component" value="Unassembled WGS sequence"/>
</dbReference>
<organism evidence="1 2">
    <name type="scientific">Comamonas suwonensis</name>
    <dbReference type="NCBI Taxonomy" id="2606214"/>
    <lineage>
        <taxon>Bacteria</taxon>
        <taxon>Pseudomonadati</taxon>
        <taxon>Pseudomonadota</taxon>
        <taxon>Betaproteobacteria</taxon>
        <taxon>Burkholderiales</taxon>
        <taxon>Comamonadaceae</taxon>
        <taxon>Comamonas</taxon>
    </lineage>
</organism>
<evidence type="ECO:0000313" key="1">
    <source>
        <dbReference type="EMBL" id="MBI1626810.1"/>
    </source>
</evidence>
<keyword evidence="2" id="KW-1185">Reference proteome</keyword>
<evidence type="ECO:0000313" key="2">
    <source>
        <dbReference type="Proteomes" id="UP000530032"/>
    </source>
</evidence>
<protein>
    <submittedName>
        <fullName evidence="1">Uncharacterized protein</fullName>
    </submittedName>
</protein>
<reference evidence="1" key="1">
    <citation type="submission" date="2020-12" db="EMBL/GenBank/DDBJ databases">
        <title>Comamonas sp. nov., isolated from stream water.</title>
        <authorList>
            <person name="Park K.-H."/>
        </authorList>
    </citation>
    <scope>NUCLEOTIDE SEQUENCE</scope>
    <source>
        <strain evidence="1">EJ-4</strain>
    </source>
</reference>
<dbReference type="EMBL" id="JABBCQ020000025">
    <property type="protein sequence ID" value="MBI1626810.1"/>
    <property type="molecule type" value="Genomic_DNA"/>
</dbReference>
<proteinExistence type="predicted"/>
<gene>
    <name evidence="1" type="ORF">HF327_020240</name>
</gene>
<sequence length="45" mass="4719">MTTIATFKEAGGSAIAQIEIGQRHEPASAKQAKQTQATCSFILAI</sequence>